<dbReference type="InterPro" id="IPR010260">
    <property type="entry name" value="AlpA"/>
</dbReference>
<proteinExistence type="predicted"/>
<gene>
    <name evidence="1" type="ORF">EHE22_03650</name>
</gene>
<dbReference type="EMBL" id="PKQI01000001">
    <property type="protein sequence ID" value="NNV19524.1"/>
    <property type="molecule type" value="Genomic_DNA"/>
</dbReference>
<dbReference type="Proteomes" id="UP000526233">
    <property type="component" value="Unassembled WGS sequence"/>
</dbReference>
<dbReference type="Pfam" id="PF05930">
    <property type="entry name" value="Phage_AlpA"/>
    <property type="match status" value="1"/>
</dbReference>
<dbReference type="RefSeq" id="WP_171379658.1">
    <property type="nucleotide sequence ID" value="NZ_PKQI01000001.1"/>
</dbReference>
<reference evidence="1 2" key="1">
    <citation type="submission" date="2018-11" db="EMBL/GenBank/DDBJ databases">
        <title>Genome sequencing and analysis.</title>
        <authorList>
            <person name="Huang Y.-T."/>
        </authorList>
    </citation>
    <scope>NUCLEOTIDE SEQUENCE [LARGE SCALE GENOMIC DNA]</scope>
    <source>
        <strain evidence="1 2">SHIN</strain>
    </source>
</reference>
<dbReference type="AlphaFoldDB" id="A0A7Y3T1V3"/>
<organism evidence="1 2">
    <name type="scientific">Brucella pseudogrignonensis</name>
    <dbReference type="NCBI Taxonomy" id="419475"/>
    <lineage>
        <taxon>Bacteria</taxon>
        <taxon>Pseudomonadati</taxon>
        <taxon>Pseudomonadota</taxon>
        <taxon>Alphaproteobacteria</taxon>
        <taxon>Hyphomicrobiales</taxon>
        <taxon>Brucellaceae</taxon>
        <taxon>Brucella/Ochrobactrum group</taxon>
        <taxon>Brucella</taxon>
    </lineage>
</organism>
<evidence type="ECO:0000313" key="2">
    <source>
        <dbReference type="Proteomes" id="UP000526233"/>
    </source>
</evidence>
<name>A0A7Y3T1V3_9HYPH</name>
<protein>
    <submittedName>
        <fullName evidence="1">AlpA family phage regulatory protein</fullName>
    </submittedName>
</protein>
<sequence length="78" mass="8689">MTEVTAPSVPLRFLSVNDVLARLAISRSLLLKLRISGNFPKEVRITGKRVGFIEAEIVAWMEGRIALRDQEATTHGEI</sequence>
<comment type="caution">
    <text evidence="1">The sequence shown here is derived from an EMBL/GenBank/DDBJ whole genome shotgun (WGS) entry which is preliminary data.</text>
</comment>
<accession>A0A7Y3T1V3</accession>
<evidence type="ECO:0000313" key="1">
    <source>
        <dbReference type="EMBL" id="NNV19524.1"/>
    </source>
</evidence>